<reference evidence="2 3" key="1">
    <citation type="journal article" date="2016" name="Environ. Microbiol.">
        <title>New Methyloceanibacter diversity from North Sea sediments includes methanotroph containing solely the soluble methane monooxygenase.</title>
        <authorList>
            <person name="Vekeman B."/>
            <person name="Kerckhof F.M."/>
            <person name="Cremers G."/>
            <person name="de Vos P."/>
            <person name="Vandamme P."/>
            <person name="Boon N."/>
            <person name="Op den Camp H.J."/>
            <person name="Heylen K."/>
        </authorList>
    </citation>
    <scope>NUCLEOTIDE SEQUENCE [LARGE SCALE GENOMIC DNA]</scope>
    <source>
        <strain evidence="2 3">R-67174</strain>
    </source>
</reference>
<evidence type="ECO:0000313" key="2">
    <source>
        <dbReference type="EMBL" id="ODR98039.1"/>
    </source>
</evidence>
<dbReference type="Proteomes" id="UP000094501">
    <property type="component" value="Unassembled WGS sequence"/>
</dbReference>
<evidence type="ECO:0000256" key="1">
    <source>
        <dbReference type="SAM" id="Phobius"/>
    </source>
</evidence>
<protein>
    <submittedName>
        <fullName evidence="2">Uncharacterized protein</fullName>
    </submittedName>
</protein>
<name>A0A1E3VWZ3_9HYPH</name>
<feature type="transmembrane region" description="Helical" evidence="1">
    <location>
        <begin position="31"/>
        <end position="48"/>
    </location>
</feature>
<feature type="transmembrane region" description="Helical" evidence="1">
    <location>
        <begin position="6"/>
        <end position="24"/>
    </location>
</feature>
<organism evidence="2 3">
    <name type="scientific">Methyloceanibacter methanicus</name>
    <dbReference type="NCBI Taxonomy" id="1774968"/>
    <lineage>
        <taxon>Bacteria</taxon>
        <taxon>Pseudomonadati</taxon>
        <taxon>Pseudomonadota</taxon>
        <taxon>Alphaproteobacteria</taxon>
        <taxon>Hyphomicrobiales</taxon>
        <taxon>Hyphomicrobiaceae</taxon>
        <taxon>Methyloceanibacter</taxon>
    </lineage>
</organism>
<keyword evidence="1" id="KW-0472">Membrane</keyword>
<dbReference type="AlphaFoldDB" id="A0A1E3VWZ3"/>
<keyword evidence="3" id="KW-1185">Reference proteome</keyword>
<dbReference type="RefSeq" id="WP_069438364.1">
    <property type="nucleotide sequence ID" value="NZ_LPWG01000014.1"/>
</dbReference>
<keyword evidence="1" id="KW-1133">Transmembrane helix</keyword>
<proteinExistence type="predicted"/>
<dbReference type="OrthoDB" id="9984361at2"/>
<keyword evidence="1" id="KW-0812">Transmembrane</keyword>
<gene>
    <name evidence="2" type="ORF">AUC68_11080</name>
</gene>
<feature type="transmembrane region" description="Helical" evidence="1">
    <location>
        <begin position="54"/>
        <end position="72"/>
    </location>
</feature>
<evidence type="ECO:0000313" key="3">
    <source>
        <dbReference type="Proteomes" id="UP000094501"/>
    </source>
</evidence>
<comment type="caution">
    <text evidence="2">The sequence shown here is derived from an EMBL/GenBank/DDBJ whole genome shotgun (WGS) entry which is preliminary data.</text>
</comment>
<accession>A0A1E3VWZ3</accession>
<sequence>MVEIVLVVLLALFAAVALFVWWRFDIDVADIVASSVTPAIGFGLIYAYGTPLAWAGGLVLLAIGAFALFYLMTRRTRRGHYPNAQ</sequence>
<dbReference type="EMBL" id="LPWG01000014">
    <property type="protein sequence ID" value="ODR98039.1"/>
    <property type="molecule type" value="Genomic_DNA"/>
</dbReference>